<feature type="compositionally biased region" description="Basic and acidic residues" evidence="4">
    <location>
        <begin position="112"/>
        <end position="123"/>
    </location>
</feature>
<reference evidence="6" key="1">
    <citation type="submission" date="2022-04" db="EMBL/GenBank/DDBJ databases">
        <title>Carnegiea gigantea Genome sequencing and assembly v2.</title>
        <authorList>
            <person name="Copetti D."/>
            <person name="Sanderson M.J."/>
            <person name="Burquez A."/>
            <person name="Wojciechowski M.F."/>
        </authorList>
    </citation>
    <scope>NUCLEOTIDE SEQUENCE</scope>
    <source>
        <strain evidence="6">SGP5-SGP5p</strain>
        <tissue evidence="6">Aerial part</tissue>
    </source>
</reference>
<dbReference type="Pfam" id="PF03765">
    <property type="entry name" value="CRAL_TRIO_N"/>
    <property type="match status" value="1"/>
</dbReference>
<dbReference type="InterPro" id="IPR056794">
    <property type="entry name" value="PATL1-6_C_GOLD"/>
</dbReference>
<dbReference type="SMART" id="SM01100">
    <property type="entry name" value="CRAL_TRIO_N"/>
    <property type="match status" value="1"/>
</dbReference>
<feature type="region of interest" description="Disordered" evidence="4">
    <location>
        <begin position="92"/>
        <end position="135"/>
    </location>
</feature>
<keyword evidence="7" id="KW-1185">Reference proteome</keyword>
<accession>A0A9Q1KNE2</accession>
<dbReference type="SUPFAM" id="SSF46938">
    <property type="entry name" value="CRAL/TRIO N-terminal domain"/>
    <property type="match status" value="1"/>
</dbReference>
<feature type="region of interest" description="Disordered" evidence="4">
    <location>
        <begin position="16"/>
        <end position="65"/>
    </location>
</feature>
<dbReference type="PROSITE" id="PS50191">
    <property type="entry name" value="CRAL_TRIO"/>
    <property type="match status" value="1"/>
</dbReference>
<evidence type="ECO:0000256" key="1">
    <source>
        <dbReference type="ARBA" id="ARBA00004370"/>
    </source>
</evidence>
<dbReference type="SUPFAM" id="SSF52087">
    <property type="entry name" value="CRAL/TRIO domain"/>
    <property type="match status" value="1"/>
</dbReference>
<evidence type="ECO:0000313" key="7">
    <source>
        <dbReference type="Proteomes" id="UP001153076"/>
    </source>
</evidence>
<feature type="compositionally biased region" description="Basic and acidic residues" evidence="4">
    <location>
        <begin position="20"/>
        <end position="33"/>
    </location>
</feature>
<dbReference type="SMART" id="SM00516">
    <property type="entry name" value="SEC14"/>
    <property type="match status" value="1"/>
</dbReference>
<feature type="compositionally biased region" description="Basic and acidic residues" evidence="4">
    <location>
        <begin position="46"/>
        <end position="65"/>
    </location>
</feature>
<evidence type="ECO:0000256" key="3">
    <source>
        <dbReference type="ARBA" id="ARBA00023136"/>
    </source>
</evidence>
<dbReference type="EMBL" id="JAKOGI010000059">
    <property type="protein sequence ID" value="KAJ8446140.1"/>
    <property type="molecule type" value="Genomic_DNA"/>
</dbReference>
<dbReference type="Proteomes" id="UP001153076">
    <property type="component" value="Unassembled WGS sequence"/>
</dbReference>
<dbReference type="PANTHER" id="PTHR45932">
    <property type="entry name" value="PATELLIN-1"/>
    <property type="match status" value="1"/>
</dbReference>
<dbReference type="CDD" id="cd00170">
    <property type="entry name" value="SEC14"/>
    <property type="match status" value="1"/>
</dbReference>
<dbReference type="InterPro" id="IPR011074">
    <property type="entry name" value="CRAL/TRIO_N_dom"/>
</dbReference>
<dbReference type="InterPro" id="IPR001251">
    <property type="entry name" value="CRAL-TRIO_dom"/>
</dbReference>
<comment type="subcellular location">
    <subcellularLocation>
        <location evidence="1">Membrane</location>
    </subcellularLocation>
</comment>
<dbReference type="OrthoDB" id="75724at2759"/>
<name>A0A9Q1KNE2_9CARY</name>
<evidence type="ECO:0000259" key="5">
    <source>
        <dbReference type="PROSITE" id="PS50191"/>
    </source>
</evidence>
<dbReference type="PANTHER" id="PTHR45932:SF2">
    <property type="entry name" value="PATELLIN-4"/>
    <property type="match status" value="1"/>
</dbReference>
<keyword evidence="3" id="KW-0472">Membrane</keyword>
<evidence type="ECO:0000313" key="6">
    <source>
        <dbReference type="EMBL" id="KAJ8446140.1"/>
    </source>
</evidence>
<gene>
    <name evidence="6" type="ORF">Cgig2_000937</name>
</gene>
<keyword evidence="2" id="KW-0813">Transport</keyword>
<organism evidence="6 7">
    <name type="scientific">Carnegiea gigantea</name>
    <dbReference type="NCBI Taxonomy" id="171969"/>
    <lineage>
        <taxon>Eukaryota</taxon>
        <taxon>Viridiplantae</taxon>
        <taxon>Streptophyta</taxon>
        <taxon>Embryophyta</taxon>
        <taxon>Tracheophyta</taxon>
        <taxon>Spermatophyta</taxon>
        <taxon>Magnoliopsida</taxon>
        <taxon>eudicotyledons</taxon>
        <taxon>Gunneridae</taxon>
        <taxon>Pentapetalae</taxon>
        <taxon>Caryophyllales</taxon>
        <taxon>Cactineae</taxon>
        <taxon>Cactaceae</taxon>
        <taxon>Cactoideae</taxon>
        <taxon>Echinocereeae</taxon>
        <taxon>Carnegiea</taxon>
    </lineage>
</organism>
<dbReference type="InterPro" id="IPR036273">
    <property type="entry name" value="CRAL/TRIO_N_dom_sf"/>
</dbReference>
<protein>
    <recommendedName>
        <fullName evidence="5">CRAL-TRIO domain-containing protein</fullName>
    </recommendedName>
</protein>
<dbReference type="PRINTS" id="PR00180">
    <property type="entry name" value="CRETINALDHBP"/>
</dbReference>
<comment type="caution">
    <text evidence="6">The sequence shown here is derived from an EMBL/GenBank/DDBJ whole genome shotgun (WGS) entry which is preliminary data.</text>
</comment>
<evidence type="ECO:0000256" key="2">
    <source>
        <dbReference type="ARBA" id="ARBA00022448"/>
    </source>
</evidence>
<proteinExistence type="predicted"/>
<dbReference type="InterPro" id="IPR036865">
    <property type="entry name" value="CRAL-TRIO_dom_sf"/>
</dbReference>
<dbReference type="Gene3D" id="3.40.525.10">
    <property type="entry name" value="CRAL-TRIO lipid binding domain"/>
    <property type="match status" value="1"/>
</dbReference>
<evidence type="ECO:0000256" key="4">
    <source>
        <dbReference type="SAM" id="MobiDB-lite"/>
    </source>
</evidence>
<dbReference type="InterPro" id="IPR044834">
    <property type="entry name" value="PATL"/>
</dbReference>
<dbReference type="GO" id="GO:0008289">
    <property type="term" value="F:lipid binding"/>
    <property type="evidence" value="ECO:0007669"/>
    <property type="project" value="InterPro"/>
</dbReference>
<dbReference type="Pfam" id="PF00650">
    <property type="entry name" value="CRAL_TRIO"/>
    <property type="match status" value="1"/>
</dbReference>
<feature type="domain" description="CRAL-TRIO" evidence="5">
    <location>
        <begin position="195"/>
        <end position="370"/>
    </location>
</feature>
<sequence length="484" mass="55598">MTVEVIVEETQKPEVVASEQEAKMGTEVDEKTMENAQNVEVSSEPKLVEKSSSYREESNYLSDLKENEWKALSELKSKLEEAILGNTLLKSEGKKDKEKEKSSNEMSETEEKDEKPDEKPTKEEESEPQNEPKIEGIEDISIWGVPLLPSKSSEGTDVVLLKFLRAREFKVNEAFEMLKRTIIWRAHSKIETILEEDLGVDLANAAYMKGTDRENHPVCYNIFGVFRNDELYQKTFGTEEKREQFLRWRFQFMEKGIRNLDFRPGGFTSILQIYDLKNCPGPSKKEIRSATYKAIGILQDNYPEMVARNVFINVPFWYYAFYSIISPFLTQRSKSKFVVARPAKVTETLLKYIPMEEIPTQYGGFKRENDFEFAAAVGEVSEIVLKPGSAETIEIAAPEVGAAIIWDMAVLGWEVSYKEEFIPTDEGSYAIIIQKEKKMDTTQEPVRNSFSNNEPGRVVLTIVNHTKKKKQAFYRYKIQKTACM</sequence>
<dbReference type="AlphaFoldDB" id="A0A9Q1KNE2"/>
<feature type="compositionally biased region" description="Basic and acidic residues" evidence="4">
    <location>
        <begin position="92"/>
        <end position="103"/>
    </location>
</feature>
<dbReference type="GO" id="GO:0016020">
    <property type="term" value="C:membrane"/>
    <property type="evidence" value="ECO:0007669"/>
    <property type="project" value="UniProtKB-SubCell"/>
</dbReference>
<dbReference type="Pfam" id="PF25099">
    <property type="entry name" value="GOLD_PATL1_C"/>
    <property type="match status" value="1"/>
</dbReference>